<keyword evidence="3" id="KW-1185">Reference proteome</keyword>
<feature type="transmembrane region" description="Helical" evidence="1">
    <location>
        <begin position="38"/>
        <end position="63"/>
    </location>
</feature>
<dbReference type="AlphaFoldDB" id="G5GD36"/>
<dbReference type="HOGENOM" id="CLU_2598286_0_0_10"/>
<organism evidence="2 3">
    <name type="scientific">Alloprevotella rava F0323</name>
    <dbReference type="NCBI Taxonomy" id="679199"/>
    <lineage>
        <taxon>Bacteria</taxon>
        <taxon>Pseudomonadati</taxon>
        <taxon>Bacteroidota</taxon>
        <taxon>Bacteroidia</taxon>
        <taxon>Bacteroidales</taxon>
        <taxon>Prevotellaceae</taxon>
        <taxon>Alloprevotella</taxon>
    </lineage>
</organism>
<protein>
    <submittedName>
        <fullName evidence="2">Uncharacterized protein</fullName>
    </submittedName>
</protein>
<comment type="caution">
    <text evidence="2">The sequence shown here is derived from an EMBL/GenBank/DDBJ whole genome shotgun (WGS) entry which is preliminary data.</text>
</comment>
<dbReference type="STRING" id="679199.HMPREF9332_01584"/>
<gene>
    <name evidence="2" type="ORF">HMPREF9332_01584</name>
</gene>
<dbReference type="EMBL" id="ACZK01000025">
    <property type="protein sequence ID" value="EHG22069.1"/>
    <property type="molecule type" value="Genomic_DNA"/>
</dbReference>
<dbReference type="Proteomes" id="UP000015993">
    <property type="component" value="Unassembled WGS sequence"/>
</dbReference>
<proteinExistence type="predicted"/>
<evidence type="ECO:0000313" key="2">
    <source>
        <dbReference type="EMBL" id="EHG22069.1"/>
    </source>
</evidence>
<evidence type="ECO:0000256" key="1">
    <source>
        <dbReference type="SAM" id="Phobius"/>
    </source>
</evidence>
<reference evidence="2 3" key="1">
    <citation type="submission" date="2011-08" db="EMBL/GenBank/DDBJ databases">
        <title>The Genome Sequence of Prevotella sp. oral taxon 302 str. F0323.</title>
        <authorList>
            <consortium name="The Broad Institute Genome Sequencing Platform"/>
            <person name="Earl A."/>
            <person name="Ward D."/>
            <person name="Feldgarden M."/>
            <person name="Gevers D."/>
            <person name="Izard J."/>
            <person name="Blanton J.M."/>
            <person name="Baranova O.V."/>
            <person name="Tanner A.C."/>
            <person name="Dewhirst F.E."/>
            <person name="Young S.K."/>
            <person name="Zeng Q."/>
            <person name="Gargeya S."/>
            <person name="Fitzgerald M."/>
            <person name="Haas B."/>
            <person name="Abouelleil A."/>
            <person name="Alvarado L."/>
            <person name="Arachchi H.M."/>
            <person name="Berlin A."/>
            <person name="Brown A."/>
            <person name="Chapman S.B."/>
            <person name="Chen Z."/>
            <person name="Dunbar C."/>
            <person name="Freedman E."/>
            <person name="Gearin G."/>
            <person name="Gellesch M."/>
            <person name="Goldberg J."/>
            <person name="Griggs A."/>
            <person name="Gujja S."/>
            <person name="Heiman D."/>
            <person name="Howarth C."/>
            <person name="Larson L."/>
            <person name="Lui A."/>
            <person name="MacDonald P.J.P."/>
            <person name="Montmayeur A."/>
            <person name="Murphy C."/>
            <person name="Neiman D."/>
            <person name="Pearson M."/>
            <person name="Priest M."/>
            <person name="Roberts A."/>
            <person name="Saif S."/>
            <person name="Shea T."/>
            <person name="Shenoy N."/>
            <person name="Sisk P."/>
            <person name="Stolte C."/>
            <person name="Sykes S."/>
            <person name="Wortman J."/>
            <person name="Nusbaum C."/>
            <person name="Birren B."/>
        </authorList>
    </citation>
    <scope>NUCLEOTIDE SEQUENCE [LARGE SCALE GENOMIC DNA]</scope>
    <source>
        <strain evidence="2 3">F0323</strain>
    </source>
</reference>
<sequence length="79" mass="8429">MTNAHTPFPIMVAPQNAIKQCVNILIAFENTIRLSAGFLIVSADSLILSASILIVFSTVINGLKIPRNLPRNACGFSCG</sequence>
<keyword evidence="1" id="KW-0812">Transmembrane</keyword>
<evidence type="ECO:0000313" key="3">
    <source>
        <dbReference type="Proteomes" id="UP000015993"/>
    </source>
</evidence>
<name>G5GD36_9BACT</name>
<accession>G5GD36</accession>
<keyword evidence="1" id="KW-1133">Transmembrane helix</keyword>
<keyword evidence="1" id="KW-0472">Membrane</keyword>